<name>K6WPZ2_9MICO</name>
<comment type="caution">
    <text evidence="1">The sequence shown here is derived from an EMBL/GenBank/DDBJ whole genome shotgun (WGS) entry which is preliminary data.</text>
</comment>
<accession>K6WPZ2</accession>
<protein>
    <submittedName>
        <fullName evidence="1">Uncharacterized protein</fullName>
    </submittedName>
</protein>
<organism evidence="1 2">
    <name type="scientific">Kineosphaera limosa NBRC 100340</name>
    <dbReference type="NCBI Taxonomy" id="1184609"/>
    <lineage>
        <taxon>Bacteria</taxon>
        <taxon>Bacillati</taxon>
        <taxon>Actinomycetota</taxon>
        <taxon>Actinomycetes</taxon>
        <taxon>Micrococcales</taxon>
        <taxon>Dermatophilaceae</taxon>
        <taxon>Kineosphaera</taxon>
    </lineage>
</organism>
<dbReference type="STRING" id="1184609.KILIM_028_00250"/>
<dbReference type="AlphaFoldDB" id="K6WPZ2"/>
<reference evidence="1 2" key="1">
    <citation type="submission" date="2012-08" db="EMBL/GenBank/DDBJ databases">
        <title>Whole genome shotgun sequence of Kineosphaera limosa NBRC 100340.</title>
        <authorList>
            <person name="Yoshida I."/>
            <person name="Isaki S."/>
            <person name="Hosoyama A."/>
            <person name="Tsuchikane K."/>
            <person name="Katsumata H."/>
            <person name="Ando Y."/>
            <person name="Ohji S."/>
            <person name="Hamada M."/>
            <person name="Tamura T."/>
            <person name="Yamazoe A."/>
            <person name="Yamazaki S."/>
            <person name="Fujita N."/>
        </authorList>
    </citation>
    <scope>NUCLEOTIDE SEQUENCE [LARGE SCALE GENOMIC DNA]</scope>
    <source>
        <strain evidence="1 2">NBRC 100340</strain>
    </source>
</reference>
<keyword evidence="2" id="KW-1185">Reference proteome</keyword>
<evidence type="ECO:0000313" key="2">
    <source>
        <dbReference type="Proteomes" id="UP000008366"/>
    </source>
</evidence>
<dbReference type="Proteomes" id="UP000008366">
    <property type="component" value="Unassembled WGS sequence"/>
</dbReference>
<gene>
    <name evidence="1" type="ORF">KILIM_028_00250</name>
</gene>
<dbReference type="EMBL" id="BAHD01000028">
    <property type="protein sequence ID" value="GAB95871.1"/>
    <property type="molecule type" value="Genomic_DNA"/>
</dbReference>
<dbReference type="OrthoDB" id="9932254at2"/>
<dbReference type="RefSeq" id="WP_006592403.1">
    <property type="nucleotide sequence ID" value="NZ_BAHD01000028.1"/>
</dbReference>
<evidence type="ECO:0000313" key="1">
    <source>
        <dbReference type="EMBL" id="GAB95871.1"/>
    </source>
</evidence>
<proteinExistence type="predicted"/>
<sequence>MFAEVRESPAVKQILDDLWDQGRTDLVERIEDCFDDIRERRASARQHHFRNTDLLPREAWGVVIADRGQRWMLVWNETEPGVATVHGIALTKTF</sequence>